<proteinExistence type="predicted"/>
<keyword evidence="2" id="KW-1185">Reference proteome</keyword>
<dbReference type="AlphaFoldDB" id="A0A165QC47"/>
<evidence type="ECO:0000313" key="2">
    <source>
        <dbReference type="Proteomes" id="UP000077266"/>
    </source>
</evidence>
<reference evidence="1 2" key="1">
    <citation type="journal article" date="2016" name="Mol. Biol. Evol.">
        <title>Comparative Genomics of Early-Diverging Mushroom-Forming Fungi Provides Insights into the Origins of Lignocellulose Decay Capabilities.</title>
        <authorList>
            <person name="Nagy L.G."/>
            <person name="Riley R."/>
            <person name="Tritt A."/>
            <person name="Adam C."/>
            <person name="Daum C."/>
            <person name="Floudas D."/>
            <person name="Sun H."/>
            <person name="Yadav J.S."/>
            <person name="Pangilinan J."/>
            <person name="Larsson K.H."/>
            <person name="Matsuura K."/>
            <person name="Barry K."/>
            <person name="Labutti K."/>
            <person name="Kuo R."/>
            <person name="Ohm R.A."/>
            <person name="Bhattacharya S.S."/>
            <person name="Shirouzu T."/>
            <person name="Yoshinaga Y."/>
            <person name="Martin F.M."/>
            <person name="Grigoriev I.V."/>
            <person name="Hibbett D.S."/>
        </authorList>
    </citation>
    <scope>NUCLEOTIDE SEQUENCE [LARGE SCALE GENOMIC DNA]</scope>
    <source>
        <strain evidence="1 2">HHB12029</strain>
    </source>
</reference>
<dbReference type="InParanoid" id="A0A165QC47"/>
<evidence type="ECO:0000313" key="1">
    <source>
        <dbReference type="EMBL" id="KZW03393.1"/>
    </source>
</evidence>
<accession>A0A165QC47</accession>
<protein>
    <recommendedName>
        <fullName evidence="3">F-box domain-containing protein</fullName>
    </recommendedName>
</protein>
<gene>
    <name evidence="1" type="ORF">EXIGLDRAFT_759256</name>
</gene>
<organism evidence="1 2">
    <name type="scientific">Exidia glandulosa HHB12029</name>
    <dbReference type="NCBI Taxonomy" id="1314781"/>
    <lineage>
        <taxon>Eukaryota</taxon>
        <taxon>Fungi</taxon>
        <taxon>Dikarya</taxon>
        <taxon>Basidiomycota</taxon>
        <taxon>Agaricomycotina</taxon>
        <taxon>Agaricomycetes</taxon>
        <taxon>Auriculariales</taxon>
        <taxon>Exidiaceae</taxon>
        <taxon>Exidia</taxon>
    </lineage>
</organism>
<evidence type="ECO:0008006" key="3">
    <source>
        <dbReference type="Google" id="ProtNLM"/>
    </source>
</evidence>
<name>A0A165QC47_EXIGL</name>
<dbReference type="EMBL" id="KV425884">
    <property type="protein sequence ID" value="KZW03393.1"/>
    <property type="molecule type" value="Genomic_DNA"/>
</dbReference>
<sequence length="289" mass="32889">MSTRAAAELKLPIELILLAIEHAALDDLDAKMQISEKAIRRWRHWVAGLCIVCRALEPAMARILYTLVHVHPGNVDAVVRAAEMDTRPFRRARAVYFDMEHTDTSALCASFQHVHACTGELHYLRPLLNKRVNSHDLRPLSVHLTLANDIFELSTVVVTAERLHLAYVAPRLTSYDDLSRFRTRFLILDIHPATSDDAIEKLSQLLRIQTLERILVRPSVPWNVSGAQPLRDRIRSFAETARSAIIWFDDSFPTYTVGELIRHRHLFDAMRGDDLWLGGCQLYVPGTDA</sequence>
<dbReference type="Proteomes" id="UP000077266">
    <property type="component" value="Unassembled WGS sequence"/>
</dbReference>